<dbReference type="Pfam" id="PF01593">
    <property type="entry name" value="Amino_oxidase"/>
    <property type="match status" value="1"/>
</dbReference>
<dbReference type="PANTHER" id="PTHR42923:SF3">
    <property type="entry name" value="PROTOPORPHYRINOGEN OXIDASE"/>
    <property type="match status" value="1"/>
</dbReference>
<sequence length="256" mass="26325">FTGLEGGMGTLPGAIADACRAAGAEIRLDAPVRSLRRTPTGWAVTVGPDAGTAEETTADAVLLAVPAGPAARLLADHAPAAARELEGVDHASMALITVALRRSDLDRPLPGSGFLVPAVDGRLIKASTFSSGKWEWAGRDPELYLLRASVGRHGDPGAVAMDDADLVRGALADLREAVGLTAVPVASVVTRWIDGLPQYAPGHTDRIDRVRRALADLPGLRACGAAHDGVGIPACVATARAAAEDLLRTVPAHPTD</sequence>
<feature type="non-terminal residue" evidence="2">
    <location>
        <position position="256"/>
    </location>
</feature>
<reference evidence="3" key="1">
    <citation type="submission" date="2019-10" db="EMBL/GenBank/DDBJ databases">
        <title>Streptomyces sp. nov., a novel actinobacterium isolated from alkaline environment.</title>
        <authorList>
            <person name="Golinska P."/>
        </authorList>
    </citation>
    <scope>NUCLEOTIDE SEQUENCE [LARGE SCALE GENOMIC DNA]</scope>
    <source>
        <strain evidence="3">DSM 42118</strain>
    </source>
</reference>
<name>A0A7W3TI50_9ACTN</name>
<dbReference type="EMBL" id="VKHT01001540">
    <property type="protein sequence ID" value="MBB0247274.1"/>
    <property type="molecule type" value="Genomic_DNA"/>
</dbReference>
<evidence type="ECO:0000259" key="1">
    <source>
        <dbReference type="Pfam" id="PF01593"/>
    </source>
</evidence>
<proteinExistence type="predicted"/>
<dbReference type="SUPFAM" id="SSF54373">
    <property type="entry name" value="FAD-linked reductases, C-terminal domain"/>
    <property type="match status" value="1"/>
</dbReference>
<dbReference type="AlphaFoldDB" id="A0A7W3TI50"/>
<protein>
    <submittedName>
        <fullName evidence="2">FAD-dependent oxidoreductase</fullName>
    </submittedName>
</protein>
<dbReference type="InterPro" id="IPR002937">
    <property type="entry name" value="Amino_oxidase"/>
</dbReference>
<dbReference type="Proteomes" id="UP000538929">
    <property type="component" value="Unassembled WGS sequence"/>
</dbReference>
<keyword evidence="3" id="KW-1185">Reference proteome</keyword>
<evidence type="ECO:0000313" key="2">
    <source>
        <dbReference type="EMBL" id="MBB0247274.1"/>
    </source>
</evidence>
<feature type="domain" description="Amine oxidase" evidence="1">
    <location>
        <begin position="5"/>
        <end position="247"/>
    </location>
</feature>
<dbReference type="GO" id="GO:0016491">
    <property type="term" value="F:oxidoreductase activity"/>
    <property type="evidence" value="ECO:0007669"/>
    <property type="project" value="InterPro"/>
</dbReference>
<dbReference type="Gene3D" id="3.50.50.60">
    <property type="entry name" value="FAD/NAD(P)-binding domain"/>
    <property type="match status" value="1"/>
</dbReference>
<comment type="caution">
    <text evidence="2">The sequence shown here is derived from an EMBL/GenBank/DDBJ whole genome shotgun (WGS) entry which is preliminary data.</text>
</comment>
<gene>
    <name evidence="2" type="ORF">FNQ90_24925</name>
</gene>
<dbReference type="InterPro" id="IPR050464">
    <property type="entry name" value="Zeta_carotene_desat/Oxidored"/>
</dbReference>
<accession>A0A7W3TI50</accession>
<dbReference type="InterPro" id="IPR036188">
    <property type="entry name" value="FAD/NAD-bd_sf"/>
</dbReference>
<feature type="non-terminal residue" evidence="2">
    <location>
        <position position="1"/>
    </location>
</feature>
<organism evidence="2 3">
    <name type="scientific">Streptomyces alkaliphilus</name>
    <dbReference type="NCBI Taxonomy" id="1472722"/>
    <lineage>
        <taxon>Bacteria</taxon>
        <taxon>Bacillati</taxon>
        <taxon>Actinomycetota</taxon>
        <taxon>Actinomycetes</taxon>
        <taxon>Kitasatosporales</taxon>
        <taxon>Streptomycetaceae</taxon>
        <taxon>Streptomyces</taxon>
    </lineage>
</organism>
<dbReference type="SUPFAM" id="SSF51905">
    <property type="entry name" value="FAD/NAD(P)-binding domain"/>
    <property type="match status" value="1"/>
</dbReference>
<dbReference type="PANTHER" id="PTHR42923">
    <property type="entry name" value="PROTOPORPHYRINOGEN OXIDASE"/>
    <property type="match status" value="1"/>
</dbReference>
<evidence type="ECO:0000313" key="3">
    <source>
        <dbReference type="Proteomes" id="UP000538929"/>
    </source>
</evidence>